<evidence type="ECO:0000256" key="2">
    <source>
        <dbReference type="ARBA" id="ARBA00022692"/>
    </source>
</evidence>
<evidence type="ECO:0000313" key="6">
    <source>
        <dbReference type="EMBL" id="KAG0686647.1"/>
    </source>
</evidence>
<dbReference type="EMBL" id="PUHW01000418">
    <property type="protein sequence ID" value="KAG0686647.1"/>
    <property type="molecule type" value="Genomic_DNA"/>
</dbReference>
<feature type="transmembrane region" description="Helical" evidence="5">
    <location>
        <begin position="152"/>
        <end position="174"/>
    </location>
</feature>
<keyword evidence="2 5" id="KW-0812">Transmembrane</keyword>
<name>A0A9P6WIC3_9ASCO</name>
<evidence type="ECO:0000313" key="7">
    <source>
        <dbReference type="Proteomes" id="UP000697127"/>
    </source>
</evidence>
<dbReference type="PANTHER" id="PTHR12570">
    <property type="match status" value="1"/>
</dbReference>
<feature type="transmembrane region" description="Helical" evidence="5">
    <location>
        <begin position="346"/>
        <end position="368"/>
    </location>
</feature>
<dbReference type="OrthoDB" id="2504919at2759"/>
<evidence type="ECO:0000256" key="5">
    <source>
        <dbReference type="SAM" id="Phobius"/>
    </source>
</evidence>
<keyword evidence="3 5" id="KW-1133">Transmembrane helix</keyword>
<evidence type="ECO:0008006" key="8">
    <source>
        <dbReference type="Google" id="ProtNLM"/>
    </source>
</evidence>
<comment type="caution">
    <text evidence="6">The sequence shown here is derived from an EMBL/GenBank/DDBJ whole genome shotgun (WGS) entry which is preliminary data.</text>
</comment>
<dbReference type="InterPro" id="IPR037185">
    <property type="entry name" value="EmrE-like"/>
</dbReference>
<dbReference type="GO" id="GO:0016020">
    <property type="term" value="C:membrane"/>
    <property type="evidence" value="ECO:0007669"/>
    <property type="project" value="UniProtKB-SubCell"/>
</dbReference>
<reference evidence="6" key="1">
    <citation type="submission" date="2020-11" db="EMBL/GenBank/DDBJ databases">
        <title>Kefir isolates.</title>
        <authorList>
            <person name="Marcisauskas S."/>
            <person name="Kim Y."/>
            <person name="Blasche S."/>
        </authorList>
    </citation>
    <scope>NUCLEOTIDE SEQUENCE</scope>
    <source>
        <strain evidence="6">Olga-1</strain>
    </source>
</reference>
<dbReference type="Proteomes" id="UP000697127">
    <property type="component" value="Unassembled WGS sequence"/>
</dbReference>
<keyword evidence="4 5" id="KW-0472">Membrane</keyword>
<evidence type="ECO:0000256" key="3">
    <source>
        <dbReference type="ARBA" id="ARBA00022989"/>
    </source>
</evidence>
<dbReference type="SUPFAM" id="SSF103481">
    <property type="entry name" value="Multidrug resistance efflux transporter EmrE"/>
    <property type="match status" value="1"/>
</dbReference>
<feature type="transmembrane region" description="Helical" evidence="5">
    <location>
        <begin position="320"/>
        <end position="340"/>
    </location>
</feature>
<feature type="transmembrane region" description="Helical" evidence="5">
    <location>
        <begin position="56"/>
        <end position="75"/>
    </location>
</feature>
<evidence type="ECO:0000256" key="4">
    <source>
        <dbReference type="ARBA" id="ARBA00023136"/>
    </source>
</evidence>
<dbReference type="GO" id="GO:0015095">
    <property type="term" value="F:magnesium ion transmembrane transporter activity"/>
    <property type="evidence" value="ECO:0007669"/>
    <property type="project" value="InterPro"/>
</dbReference>
<gene>
    <name evidence="6" type="ORF">C6P40_003638</name>
</gene>
<keyword evidence="7" id="KW-1185">Reference proteome</keyword>
<evidence type="ECO:0000256" key="1">
    <source>
        <dbReference type="ARBA" id="ARBA00004141"/>
    </source>
</evidence>
<feature type="transmembrane region" description="Helical" evidence="5">
    <location>
        <begin position="82"/>
        <end position="105"/>
    </location>
</feature>
<accession>A0A9P6WIC3</accession>
<feature type="transmembrane region" description="Helical" evidence="5">
    <location>
        <begin position="249"/>
        <end position="269"/>
    </location>
</feature>
<feature type="non-terminal residue" evidence="6">
    <location>
        <position position="568"/>
    </location>
</feature>
<feature type="transmembrane region" description="Helical" evidence="5">
    <location>
        <begin position="289"/>
        <end position="308"/>
    </location>
</feature>
<protein>
    <recommendedName>
        <fullName evidence="8">Magnesium transporter</fullName>
    </recommendedName>
</protein>
<dbReference type="Pfam" id="PF05653">
    <property type="entry name" value="Mg_trans_NIPA"/>
    <property type="match status" value="1"/>
</dbReference>
<dbReference type="PANTHER" id="PTHR12570:SF86">
    <property type="entry name" value="ADR321CP"/>
    <property type="match status" value="1"/>
</dbReference>
<dbReference type="InterPro" id="IPR008521">
    <property type="entry name" value="Mg_trans_NIPA"/>
</dbReference>
<dbReference type="Gene3D" id="1.10.3730.20">
    <property type="match status" value="1"/>
</dbReference>
<dbReference type="AlphaFoldDB" id="A0A9P6WIC3"/>
<comment type="subcellular location">
    <subcellularLocation>
        <location evidence="1">Membrane</location>
        <topology evidence="1">Multi-pass membrane protein</topology>
    </subcellularLocation>
</comment>
<sequence>MISIHSSRSNVIMGCTAAVISSACQSVGLILQRKSYINSNCCDISLNSTTQSYNRSLWHIGLFLFLFANIFGSSIQITSLPLIVLSPLQSIGLVFNTIFHTILLNEPFTNWSLYGTILISLGAFFTAYCGGSLIEPEYTLNQFIEFLKNKNFIILVLIDILVISLITIFIYIIIKQINSNLISNHINKLESHIQSLNFKLESYDEQYNLFQIIIRWFIIIIQFILTYYIIILNFIFIHNSNILWKVNGILFGILSGILSGFSILLAKSSIEILITTFINRNWKSLNETISYFIVIIFLILGILQLYLLNTGLKHISTSVLYPLVFFIYNIISISNSLVFFKQWNQLTYFTLAILIIGSSLVMIGVFLLSLQHIDSDYENDEESNMSYNSSTYPHSLHSPILKSKARYYDSIESRVDNPNSHYRDSINSDNEISDTDIINMSNSLESINSNQSTNSNSNSNLLSNSIGTISYNNNNNSNNNNTSGLNSDILAPFIRRTTENINNAGRKVSGFLSLKTNLGSNSNPNSNTSTINSNLNYRYQNYENSDISIETAIKRQDIINPHHNIHEY</sequence>
<feature type="transmembrane region" description="Helical" evidence="5">
    <location>
        <begin position="111"/>
        <end position="131"/>
    </location>
</feature>
<organism evidence="6 7">
    <name type="scientific">Pichia californica</name>
    <dbReference type="NCBI Taxonomy" id="460514"/>
    <lineage>
        <taxon>Eukaryota</taxon>
        <taxon>Fungi</taxon>
        <taxon>Dikarya</taxon>
        <taxon>Ascomycota</taxon>
        <taxon>Saccharomycotina</taxon>
        <taxon>Pichiomycetes</taxon>
        <taxon>Pichiales</taxon>
        <taxon>Pichiaceae</taxon>
        <taxon>Pichia</taxon>
    </lineage>
</organism>
<feature type="transmembrane region" description="Helical" evidence="5">
    <location>
        <begin position="213"/>
        <end position="237"/>
    </location>
</feature>
<proteinExistence type="predicted"/>